<dbReference type="PROSITE" id="PS51184">
    <property type="entry name" value="JMJC"/>
    <property type="match status" value="1"/>
</dbReference>
<feature type="compositionally biased region" description="Basic and acidic residues" evidence="10">
    <location>
        <begin position="1348"/>
        <end position="1374"/>
    </location>
</feature>
<dbReference type="GO" id="GO:0000118">
    <property type="term" value="C:histone deacetylase complex"/>
    <property type="evidence" value="ECO:0007669"/>
    <property type="project" value="TreeGrafter"/>
</dbReference>
<feature type="compositionally biased region" description="Low complexity" evidence="10">
    <location>
        <begin position="1310"/>
        <end position="1332"/>
    </location>
</feature>
<feature type="domain" description="JmjC" evidence="11">
    <location>
        <begin position="576"/>
        <end position="799"/>
    </location>
</feature>
<dbReference type="EC" id="1.14.11.65" evidence="8"/>
<dbReference type="Gene3D" id="2.60.120.650">
    <property type="entry name" value="Cupin"/>
    <property type="match status" value="1"/>
</dbReference>
<reference evidence="12" key="2">
    <citation type="submission" date="2022-08" db="UniProtKB">
        <authorList>
            <consortium name="EnsemblMetazoa"/>
        </authorList>
    </citation>
    <scope>IDENTIFICATION</scope>
    <source>
        <strain evidence="12">STECLA/ALBI9_A</strain>
    </source>
</reference>
<dbReference type="EnsemblMetazoa" id="AALB008667-RA">
    <property type="protein sequence ID" value="AALB008667-PA"/>
    <property type="gene ID" value="AALB008667"/>
</dbReference>
<dbReference type="SMART" id="SM00558">
    <property type="entry name" value="JmjC"/>
    <property type="match status" value="1"/>
</dbReference>
<evidence type="ECO:0000313" key="13">
    <source>
        <dbReference type="Proteomes" id="UP000069272"/>
    </source>
</evidence>
<evidence type="ECO:0000256" key="2">
    <source>
        <dbReference type="ARBA" id="ARBA00004123"/>
    </source>
</evidence>
<feature type="compositionally biased region" description="Basic residues" evidence="10">
    <location>
        <begin position="1334"/>
        <end position="1344"/>
    </location>
</feature>
<dbReference type="SUPFAM" id="SSF51197">
    <property type="entry name" value="Clavaminate synthase-like"/>
    <property type="match status" value="1"/>
</dbReference>
<accession>A0A182FQ48</accession>
<dbReference type="VEuPathDB" id="VectorBase:AALB008667"/>
<dbReference type="STRING" id="7167.A0A182FQ48"/>
<evidence type="ECO:0000256" key="10">
    <source>
        <dbReference type="SAM" id="MobiDB-lite"/>
    </source>
</evidence>
<keyword evidence="5" id="KW-0560">Oxidoreductase</keyword>
<evidence type="ECO:0000256" key="4">
    <source>
        <dbReference type="ARBA" id="ARBA00022723"/>
    </source>
</evidence>
<dbReference type="GO" id="GO:0031490">
    <property type="term" value="F:chromatin DNA binding"/>
    <property type="evidence" value="ECO:0007669"/>
    <property type="project" value="TreeGrafter"/>
</dbReference>
<dbReference type="Proteomes" id="UP000069272">
    <property type="component" value="Chromosome 2R"/>
</dbReference>
<sequence length="1597" mass="183222">YNLPILVNDIPAETRKTWENIQKNNLQRLLAQMQSTRNVQLEVREQLANGVPSNETESSNPFFLVEADPAKKRKNGNGLPDGKKKLRNRPQLSMRPQEPFLQDVPCYNLPTRLPRCRECGRSRTARTRNSVNIFCRFIAFRKLKYNEIGKVEIFGFADPRQDPGESDISLWSANLKQVPVDLSTEKSKFLLGQVGYMFCELFHQEKEAYFEHMAEDKTVAWKQAVQGVREMCDVCQTTLFNHHWVCSTCGFVVCLDCYKCRKNGIRTIESTTKDKDADGWLLCSVTKEPHLQSLLLLTQIIPGNCLYKLVHQMHGICALLEIPLNCVEEGRFKPSPPMDSKTFAMIVKQMVKSDQSITIFSTIERHMATARQEIANSASHLSDFVEIVAIQRERMHQFLSDFLNDFVFLSGQQQYDDPSNERLILEYNLRMKESKNQFRSKGERKMTPVESKKMYPNVAHEWLCNGKLLRLLDPLDGNNYRTFHDQWERGQPVMVSSVSRAMNMELWMPQSFGRDFGCQLNDLINCLNGKIVRGHEMRVFWEGFERIADRLIDERQRPMMLKLKDWPPGDDFAEMMPTRFYDLMKSLPLAEYTRREGRLNLASRLCSFFVRPDLGPKMYSAYGSALHPNKGTTNLHLDISDAVNVMVYVGVPSDVPRERYNNKILKSLDADACDEATMRRLKQRRELPGALWHIYHAQDADKIRTLLRTIDQERGNTVKPNHDPIHDQKWYLDQNMRRRLLKEYNVEGYSIVQCAGDAIFIPAGAPHQVRNLHNCIKVAEDFVSPENIAYCVKLTNEFRHLSKTHSNHEDKLQIKNIIYHTVKDAISSIANPMIQMANGYRTEKSDSHPERVSKKCVPKMVIKEQNSPATVEETNSAMDDTFGCGETGETPAKTHIISQEIKFARALAGNDAKLRRKVLKNLETWLTTRSQSTFVFSDADFLRLWKGLFYCMWMSDKPLVQEELAESLGALVRCFQHDVPVALQFFKAFLVTMGIEWFGIDRWRMDKFMMLVRRVTRQMLFLLHETNWQSEHVALFVKTIEATILDSEVSPFGLTNHFNDLLLEEVAKVSDGDIPKGVVTQLLEPYVRFLMQCSDKSVGSATTTNIFHALFRQSQLGQAFEEKFELWKRTGFIHGHIDKVQFDVQYEYENEDGEEGEEANEENDDEHEGNEDDDDDDGDESSATKQKVYDPRAGRVSVTIPEIEFDCEEIISLFEKYRYKSFCTTIGKKSATLLVKQFKKFADGIYPLGIQRMPSINPRNYRVDIDEQIEDLEEFRRELYGDQKATNWKERKREIRLQKKLAREQQREQAANGADGTDGTGTEQEAGDTETTVVKKKKSKKRKLNPTELKKQQRMELLKRKKEEKMKLLKERLKQSKKNTTNETMARKTEHNSGSSVDDRTQNMSSKKKLDMSSDSLAKSPAKIQPSSTGGQAVKQVNVGKKSGNKTTSNKQPFQTVDEWSEPLKDGEEEYFIPSRKLKKASKMNLSSVSSATHSVGTPTADAGERKKGSLKRTPPSGQPATDSTQDDIEPVTPARKRVKIALNKNVAQELAEHVKQVKSSPQMPFDSAKKPAKSLLKPNLIPSPVNPFYKKKIGLK</sequence>
<feature type="region of interest" description="Disordered" evidence="10">
    <location>
        <begin position="67"/>
        <end position="94"/>
    </location>
</feature>
<dbReference type="FunFam" id="2.60.120.650:FF:000004">
    <property type="entry name" value="Putative lysine-specific demethylase 3B"/>
    <property type="match status" value="1"/>
</dbReference>
<evidence type="ECO:0000256" key="3">
    <source>
        <dbReference type="ARBA" id="ARBA00006374"/>
    </source>
</evidence>
<dbReference type="GO" id="GO:0140683">
    <property type="term" value="F:histone H3K9me/H3K9me2 demethylase activity"/>
    <property type="evidence" value="ECO:0007669"/>
    <property type="project" value="UniProtKB-EC"/>
</dbReference>
<feature type="compositionally biased region" description="Acidic residues" evidence="10">
    <location>
        <begin position="1149"/>
        <end position="1180"/>
    </location>
</feature>
<keyword evidence="13" id="KW-1185">Reference proteome</keyword>
<keyword evidence="7" id="KW-0539">Nucleus</keyword>
<evidence type="ECO:0000259" key="11">
    <source>
        <dbReference type="PROSITE" id="PS51184"/>
    </source>
</evidence>
<dbReference type="GO" id="GO:0046872">
    <property type="term" value="F:metal ion binding"/>
    <property type="evidence" value="ECO:0007669"/>
    <property type="project" value="UniProtKB-KW"/>
</dbReference>
<evidence type="ECO:0000256" key="8">
    <source>
        <dbReference type="ARBA" id="ARBA00038951"/>
    </source>
</evidence>
<keyword evidence="6" id="KW-0408">Iron</keyword>
<evidence type="ECO:0000256" key="6">
    <source>
        <dbReference type="ARBA" id="ARBA00023004"/>
    </source>
</evidence>
<dbReference type="VEuPathDB" id="VectorBase:AALB20_035372"/>
<organism evidence="12 13">
    <name type="scientific">Anopheles albimanus</name>
    <name type="common">New world malaria mosquito</name>
    <dbReference type="NCBI Taxonomy" id="7167"/>
    <lineage>
        <taxon>Eukaryota</taxon>
        <taxon>Metazoa</taxon>
        <taxon>Ecdysozoa</taxon>
        <taxon>Arthropoda</taxon>
        <taxon>Hexapoda</taxon>
        <taxon>Insecta</taxon>
        <taxon>Pterygota</taxon>
        <taxon>Neoptera</taxon>
        <taxon>Endopterygota</taxon>
        <taxon>Diptera</taxon>
        <taxon>Nematocera</taxon>
        <taxon>Culicoidea</taxon>
        <taxon>Culicidae</taxon>
        <taxon>Anophelinae</taxon>
        <taxon>Anopheles</taxon>
    </lineage>
</organism>
<evidence type="ECO:0000256" key="9">
    <source>
        <dbReference type="ARBA" id="ARBA00047648"/>
    </source>
</evidence>
<proteinExistence type="inferred from homology"/>
<dbReference type="GO" id="GO:0006364">
    <property type="term" value="P:rRNA processing"/>
    <property type="evidence" value="ECO:0007669"/>
    <property type="project" value="InterPro"/>
</dbReference>
<dbReference type="Pfam" id="PF05997">
    <property type="entry name" value="Nop52"/>
    <property type="match status" value="1"/>
</dbReference>
<name>A0A182FQ48_ANOAL</name>
<evidence type="ECO:0000313" key="12">
    <source>
        <dbReference type="EnsemblMetazoa" id="AALB008667-PA"/>
    </source>
</evidence>
<comment type="subcellular location">
    <subcellularLocation>
        <location evidence="2">Nucleus</location>
    </subcellularLocation>
</comment>
<evidence type="ECO:0000256" key="1">
    <source>
        <dbReference type="ARBA" id="ARBA00001954"/>
    </source>
</evidence>
<dbReference type="InterPro" id="IPR045109">
    <property type="entry name" value="LSDs-like"/>
</dbReference>
<dbReference type="VEuPathDB" id="VectorBase:AALB20_038466"/>
<dbReference type="InterPro" id="IPR003347">
    <property type="entry name" value="JmjC_dom"/>
</dbReference>
<dbReference type="GO" id="GO:0006357">
    <property type="term" value="P:regulation of transcription by RNA polymerase II"/>
    <property type="evidence" value="ECO:0007669"/>
    <property type="project" value="TreeGrafter"/>
</dbReference>
<dbReference type="GO" id="GO:0030688">
    <property type="term" value="C:preribosome, small subunit precursor"/>
    <property type="evidence" value="ECO:0007669"/>
    <property type="project" value="InterPro"/>
</dbReference>
<keyword evidence="4" id="KW-0479">Metal-binding</keyword>
<dbReference type="PANTHER" id="PTHR12549">
    <property type="entry name" value="JMJC DOMAIN-CONTAINING HISTONE DEMETHYLATION PROTEIN"/>
    <property type="match status" value="1"/>
</dbReference>
<feature type="compositionally biased region" description="Polar residues" evidence="10">
    <location>
        <begin position="1445"/>
        <end position="1455"/>
    </location>
</feature>
<dbReference type="InterPro" id="IPR010301">
    <property type="entry name" value="RRP1"/>
</dbReference>
<feature type="region of interest" description="Disordered" evidence="10">
    <location>
        <begin position="1149"/>
        <end position="1188"/>
    </location>
</feature>
<evidence type="ECO:0000256" key="7">
    <source>
        <dbReference type="ARBA" id="ARBA00023242"/>
    </source>
</evidence>
<reference evidence="12 13" key="1">
    <citation type="journal article" date="2017" name="G3 (Bethesda)">
        <title>The Physical Genome Mapping of Anopheles albimanus Corrected Scaffold Misassemblies and Identified Interarm Rearrangements in Genus Anopheles.</title>
        <authorList>
            <person name="Artemov G.N."/>
            <person name="Peery A.N."/>
            <person name="Jiang X."/>
            <person name="Tu Z."/>
            <person name="Stegniy V.N."/>
            <person name="Sharakhova M.V."/>
            <person name="Sharakhov I.V."/>
        </authorList>
    </citation>
    <scope>NUCLEOTIDE SEQUENCE [LARGE SCALE GENOMIC DNA]</scope>
    <source>
        <strain evidence="12 13">ALBI9_A</strain>
    </source>
</reference>
<dbReference type="PANTHER" id="PTHR12549:SF38">
    <property type="entry name" value="JMJC DOMAIN-CONTAINING HISTONE DEMETHYLASE 2, ISOFORM A"/>
    <property type="match status" value="1"/>
</dbReference>
<comment type="cofactor">
    <cofactor evidence="1">
        <name>Fe(2+)</name>
        <dbReference type="ChEBI" id="CHEBI:29033"/>
    </cofactor>
</comment>
<comment type="catalytic activity">
    <reaction evidence="9">
        <text>N(6),N(6)-dimethyl-L-lysyl(9)-[histone H3] + 2 2-oxoglutarate + 2 O2 = L-lysyl(9)-[histone H3] + 2 formaldehyde + 2 succinate + 2 CO2</text>
        <dbReference type="Rhea" id="RHEA:60188"/>
        <dbReference type="Rhea" id="RHEA-COMP:15541"/>
        <dbReference type="Rhea" id="RHEA-COMP:15546"/>
        <dbReference type="ChEBI" id="CHEBI:15379"/>
        <dbReference type="ChEBI" id="CHEBI:16526"/>
        <dbReference type="ChEBI" id="CHEBI:16810"/>
        <dbReference type="ChEBI" id="CHEBI:16842"/>
        <dbReference type="ChEBI" id="CHEBI:29969"/>
        <dbReference type="ChEBI" id="CHEBI:30031"/>
        <dbReference type="ChEBI" id="CHEBI:61976"/>
        <dbReference type="EC" id="1.14.11.65"/>
    </reaction>
</comment>
<protein>
    <recommendedName>
        <fullName evidence="8">[histone H3]-dimethyl-L-lysine(9) demethylase</fullName>
        <ecNumber evidence="8">1.14.11.65</ecNumber>
    </recommendedName>
</protein>
<dbReference type="Pfam" id="PF02373">
    <property type="entry name" value="JmjC"/>
    <property type="match status" value="1"/>
</dbReference>
<evidence type="ECO:0000256" key="5">
    <source>
        <dbReference type="ARBA" id="ARBA00023002"/>
    </source>
</evidence>
<dbReference type="GO" id="GO:0000785">
    <property type="term" value="C:chromatin"/>
    <property type="evidence" value="ECO:0007669"/>
    <property type="project" value="TreeGrafter"/>
</dbReference>
<comment type="similarity">
    <text evidence="3">Belongs to the RRP1 family.</text>
</comment>
<feature type="region of interest" description="Disordered" evidence="10">
    <location>
        <begin position="1300"/>
        <end position="1537"/>
    </location>
</feature>
<feature type="compositionally biased region" description="Polar residues" evidence="10">
    <location>
        <begin position="1484"/>
        <end position="1498"/>
    </location>
</feature>
<feature type="compositionally biased region" description="Basic and acidic residues" evidence="10">
    <location>
        <begin position="1385"/>
        <end position="1401"/>
    </location>
</feature>
<dbReference type="GO" id="GO:0003712">
    <property type="term" value="F:transcription coregulator activity"/>
    <property type="evidence" value="ECO:0007669"/>
    <property type="project" value="TreeGrafter"/>
</dbReference>